<evidence type="ECO:0000313" key="1">
    <source>
        <dbReference type="EMBL" id="VEU22175.1"/>
    </source>
</evidence>
<dbReference type="OrthoDB" id="3986994at2759"/>
<keyword evidence="2" id="KW-1185">Reference proteome</keyword>
<dbReference type="CDD" id="cd12148">
    <property type="entry name" value="fungal_TF_MHR"/>
    <property type="match status" value="1"/>
</dbReference>
<proteinExistence type="predicted"/>
<dbReference type="FunCoup" id="A0A448YMJ7">
    <property type="interactions" value="1363"/>
</dbReference>
<dbReference type="AlphaFoldDB" id="A0A448YMJ7"/>
<protein>
    <submittedName>
        <fullName evidence="1">DEKNAAC103193</fullName>
    </submittedName>
</protein>
<organism evidence="1 2">
    <name type="scientific">Brettanomyces naardenensis</name>
    <name type="common">Yeast</name>
    <dbReference type="NCBI Taxonomy" id="13370"/>
    <lineage>
        <taxon>Eukaryota</taxon>
        <taxon>Fungi</taxon>
        <taxon>Dikarya</taxon>
        <taxon>Ascomycota</taxon>
        <taxon>Saccharomycotina</taxon>
        <taxon>Pichiomycetes</taxon>
        <taxon>Pichiales</taxon>
        <taxon>Pichiaceae</taxon>
        <taxon>Brettanomyces</taxon>
    </lineage>
</organism>
<sequence>MVAGLRETIRREKAVWKTIHQSDSQLKKLEGTGNEQKAVEMITQIICPIYCAFQERPLYFQTNLNGLLVNNLVPMDMVHSFFLEYFEIVPESLSIRFKKPPKSYRYADISLISAIVYVVDIFTKFGDNPFHYHLTTTSDELSYLALTFLNASQFKRKKTHQALLALIVLTNGLFIFDNFERTGEQLGSYPMFQLCLDLCYQMGLYTDPDTTSIFTLKEKAIIRLLPASKVNQVWNYMQTEDAFFSLKMGTPLLINYDFCEPYSRCSDLFFEMKREQGVLIMRQLSMLANSRKPVSIRDLLDMIHKVLDFCSQIPASMLEPGGFSGDLDELAYWCKQKLILLSSLHFLCRMVIVGITYIQYPADDIAGDMYRQLLISAVTILNHIKYFCEGRSVFSDVKYLVYLKDIFSRTLGQGFITWFTFFLPKSEEEGQGMLQEMPYPKGSNIYSSEIDLCTLERALYHKTAEMDDLSEGIFNRLLSSSELMTFTRSLYDLLCQNEVMKNSLNSFFMIKHVLLWSYVARTLEESPGMSFLDAVKSARRSVENHFLSGRLDEKSFVGDGCQLDQLLDSLFEWTGQDVN</sequence>
<accession>A0A448YMJ7</accession>
<dbReference type="Proteomes" id="UP000290900">
    <property type="component" value="Unassembled WGS sequence"/>
</dbReference>
<dbReference type="STRING" id="13370.A0A448YMJ7"/>
<gene>
    <name evidence="1" type="ORF">BRENAR_LOCUS2907</name>
</gene>
<name>A0A448YMJ7_BRENA</name>
<dbReference type="EMBL" id="CAACVR010000019">
    <property type="protein sequence ID" value="VEU22175.1"/>
    <property type="molecule type" value="Genomic_DNA"/>
</dbReference>
<evidence type="ECO:0000313" key="2">
    <source>
        <dbReference type="Proteomes" id="UP000290900"/>
    </source>
</evidence>
<dbReference type="InParanoid" id="A0A448YMJ7"/>
<reference evidence="1 2" key="1">
    <citation type="submission" date="2018-12" db="EMBL/GenBank/DDBJ databases">
        <authorList>
            <person name="Tiukova I."/>
            <person name="Dainat J."/>
        </authorList>
    </citation>
    <scope>NUCLEOTIDE SEQUENCE [LARGE SCALE GENOMIC DNA]</scope>
</reference>